<dbReference type="SUPFAM" id="SSF56112">
    <property type="entry name" value="Protein kinase-like (PK-like)"/>
    <property type="match status" value="1"/>
</dbReference>
<dbReference type="Gene3D" id="3.90.1200.10">
    <property type="match status" value="1"/>
</dbReference>
<dbReference type="CDD" id="cd05154">
    <property type="entry name" value="ACAD10_11_N-like"/>
    <property type="match status" value="1"/>
</dbReference>
<protein>
    <recommendedName>
        <fullName evidence="1">Aminoglycoside phosphotransferase domain-containing protein</fullName>
    </recommendedName>
</protein>
<dbReference type="InterPro" id="IPR041726">
    <property type="entry name" value="ACAD10_11_N"/>
</dbReference>
<sequence length="344" mass="38034">VRVVSESDGTTDTDPFPALLRIGSLRHWFDASDLGRGADLRFERIAMGESNEVFVAHRGDERWVLRRPAAVPLSVDGANRIMEREFRFQRALAGTGVPHAEPVALCTDIDVTGAVFYVMEFVDGLVAGEPVPVELGGPAATRRIAEEMLDALGALAAVDHEVAGIADLGRPEGFLERQVDRWRGQLESYRQRELPGVDEVTEWLAANRPSTTVPGVMHGDFNRHNMLFAREVPTRLLAVLDWENATVGDPLMDLGYLLAGWSDDDPDLPKRAEAVARWSERSGRQPEALGWYAAMSTFKLACMLEGVYVRQSEDPTREASEFIAQLVLDLIARARRLADAGADW</sequence>
<dbReference type="Pfam" id="PF01636">
    <property type="entry name" value="APH"/>
    <property type="match status" value="1"/>
</dbReference>
<evidence type="ECO:0000259" key="1">
    <source>
        <dbReference type="Pfam" id="PF01636"/>
    </source>
</evidence>
<feature type="non-terminal residue" evidence="2">
    <location>
        <position position="1"/>
    </location>
</feature>
<reference evidence="2" key="1">
    <citation type="submission" date="2018-05" db="EMBL/GenBank/DDBJ databases">
        <authorList>
            <person name="Lanie J.A."/>
            <person name="Ng W.-L."/>
            <person name="Kazmierczak K.M."/>
            <person name="Andrzejewski T.M."/>
            <person name="Davidsen T.M."/>
            <person name="Wayne K.J."/>
            <person name="Tettelin H."/>
            <person name="Glass J.I."/>
            <person name="Rusch D."/>
            <person name="Podicherti R."/>
            <person name="Tsui H.-C.T."/>
            <person name="Winkler M.E."/>
        </authorList>
    </citation>
    <scope>NUCLEOTIDE SEQUENCE</scope>
</reference>
<dbReference type="InterPro" id="IPR011009">
    <property type="entry name" value="Kinase-like_dom_sf"/>
</dbReference>
<evidence type="ECO:0000313" key="2">
    <source>
        <dbReference type="EMBL" id="SVA13446.1"/>
    </source>
</evidence>
<proteinExistence type="predicted"/>
<name>A0A381TBC2_9ZZZZ</name>
<dbReference type="AlphaFoldDB" id="A0A381TBC2"/>
<dbReference type="EMBL" id="UINC01004320">
    <property type="protein sequence ID" value="SVA13446.1"/>
    <property type="molecule type" value="Genomic_DNA"/>
</dbReference>
<gene>
    <name evidence="2" type="ORF">METZ01_LOCUS66300</name>
</gene>
<dbReference type="PANTHER" id="PTHR47829:SF1">
    <property type="entry name" value="HAD FAMILY PHOSPHATASE"/>
    <property type="match status" value="1"/>
</dbReference>
<dbReference type="InterPro" id="IPR052898">
    <property type="entry name" value="ACAD10-like"/>
</dbReference>
<dbReference type="Gene3D" id="3.30.200.20">
    <property type="entry name" value="Phosphorylase Kinase, domain 1"/>
    <property type="match status" value="1"/>
</dbReference>
<dbReference type="InterPro" id="IPR002575">
    <property type="entry name" value="Aminoglycoside_PTrfase"/>
</dbReference>
<accession>A0A381TBC2</accession>
<organism evidence="2">
    <name type="scientific">marine metagenome</name>
    <dbReference type="NCBI Taxonomy" id="408172"/>
    <lineage>
        <taxon>unclassified sequences</taxon>
        <taxon>metagenomes</taxon>
        <taxon>ecological metagenomes</taxon>
    </lineage>
</organism>
<feature type="domain" description="Aminoglycoside phosphotransferase" evidence="1">
    <location>
        <begin position="42"/>
        <end position="272"/>
    </location>
</feature>
<dbReference type="PANTHER" id="PTHR47829">
    <property type="entry name" value="HYDROLASE, PUTATIVE (AFU_ORTHOLOGUE AFUA_1G12880)-RELATED"/>
    <property type="match status" value="1"/>
</dbReference>